<sequence>MTAGYRLVDRLPSAAVSAARKAPLCPLHVFQRCFSDETWPMAPPPSSSSSICGGGLQCPFGDKLLASATRAALFILFVRKPLIMSWNASALVAVRP</sequence>
<reference evidence="1 2" key="1">
    <citation type="submission" date="2018-11" db="EMBL/GenBank/DDBJ databases">
        <authorList>
            <consortium name="Pathogen Informatics"/>
        </authorList>
    </citation>
    <scope>NUCLEOTIDE SEQUENCE [LARGE SCALE GENOMIC DNA]</scope>
</reference>
<name>A0A183FQP9_HELPZ</name>
<accession>A0A183FQP9</accession>
<dbReference type="Proteomes" id="UP000050761">
    <property type="component" value="Unassembled WGS sequence"/>
</dbReference>
<keyword evidence="2" id="KW-1185">Reference proteome</keyword>
<evidence type="ECO:0000313" key="1">
    <source>
        <dbReference type="EMBL" id="VDO83556.1"/>
    </source>
</evidence>
<evidence type="ECO:0000313" key="3">
    <source>
        <dbReference type="WBParaSite" id="HPBE_0001008601-mRNA-1"/>
    </source>
</evidence>
<reference evidence="3" key="2">
    <citation type="submission" date="2019-09" db="UniProtKB">
        <authorList>
            <consortium name="WormBaseParasite"/>
        </authorList>
    </citation>
    <scope>IDENTIFICATION</scope>
</reference>
<dbReference type="EMBL" id="UZAH01026643">
    <property type="protein sequence ID" value="VDO83556.1"/>
    <property type="molecule type" value="Genomic_DNA"/>
</dbReference>
<evidence type="ECO:0000313" key="2">
    <source>
        <dbReference type="Proteomes" id="UP000050761"/>
    </source>
</evidence>
<gene>
    <name evidence="1" type="ORF">HPBE_LOCUS10087</name>
</gene>
<organism evidence="2 3">
    <name type="scientific">Heligmosomoides polygyrus</name>
    <name type="common">Parasitic roundworm</name>
    <dbReference type="NCBI Taxonomy" id="6339"/>
    <lineage>
        <taxon>Eukaryota</taxon>
        <taxon>Metazoa</taxon>
        <taxon>Ecdysozoa</taxon>
        <taxon>Nematoda</taxon>
        <taxon>Chromadorea</taxon>
        <taxon>Rhabditida</taxon>
        <taxon>Rhabditina</taxon>
        <taxon>Rhabditomorpha</taxon>
        <taxon>Strongyloidea</taxon>
        <taxon>Heligmosomidae</taxon>
        <taxon>Heligmosomoides</taxon>
    </lineage>
</organism>
<accession>A0A3P7Y7C7</accession>
<proteinExistence type="predicted"/>
<protein>
    <submittedName>
        <fullName evidence="1 3">Uncharacterized protein</fullName>
    </submittedName>
</protein>
<dbReference type="AlphaFoldDB" id="A0A183FQP9"/>
<dbReference type="WBParaSite" id="HPBE_0001008601-mRNA-1">
    <property type="protein sequence ID" value="HPBE_0001008601-mRNA-1"/>
    <property type="gene ID" value="HPBE_0001008601"/>
</dbReference>